<evidence type="ECO:0000313" key="13">
    <source>
        <dbReference type="Proteomes" id="UP000694850"/>
    </source>
</evidence>
<dbReference type="SMART" id="SM00239">
    <property type="entry name" value="C2"/>
    <property type="match status" value="2"/>
</dbReference>
<dbReference type="GO" id="GO:0042043">
    <property type="term" value="F:neurexin family protein binding"/>
    <property type="evidence" value="ECO:0007669"/>
    <property type="project" value="TreeGrafter"/>
</dbReference>
<feature type="region of interest" description="Disordered" evidence="10">
    <location>
        <begin position="111"/>
        <end position="253"/>
    </location>
</feature>
<dbReference type="PRINTS" id="PR00399">
    <property type="entry name" value="SYNAPTOTAGMN"/>
</dbReference>
<dbReference type="GeneID" id="103192832"/>
<dbReference type="PANTHER" id="PTHR45716">
    <property type="entry name" value="BITESIZE, ISOFORM I"/>
    <property type="match status" value="1"/>
</dbReference>
<dbReference type="CTD" id="84958"/>
<dbReference type="CDD" id="cd04020">
    <property type="entry name" value="C2B_SLP_1-2-3-4"/>
    <property type="match status" value="1"/>
</dbReference>
<protein>
    <recommendedName>
        <fullName evidence="8">Synaptotagmin-like protein 1</fullName>
    </recommendedName>
    <alternativeName>
        <fullName evidence="9">Exophilin-7</fullName>
    </alternativeName>
</protein>
<evidence type="ECO:0000313" key="14">
    <source>
        <dbReference type="RefSeq" id="XP_007934079.1"/>
    </source>
</evidence>
<keyword evidence="6" id="KW-0677">Repeat</keyword>
<dbReference type="InterPro" id="IPR043567">
    <property type="entry name" value="SYTL1-5_C2B"/>
</dbReference>
<feature type="compositionally biased region" description="Low complexity" evidence="10">
    <location>
        <begin position="230"/>
        <end position="253"/>
    </location>
</feature>
<evidence type="ECO:0000256" key="7">
    <source>
        <dbReference type="ARBA" id="ARBA00023136"/>
    </source>
</evidence>
<dbReference type="PROSITE" id="PS50916">
    <property type="entry name" value="RABBD"/>
    <property type="match status" value="1"/>
</dbReference>
<gene>
    <name evidence="14" type="primary">SYTL1</name>
</gene>
<evidence type="ECO:0000256" key="6">
    <source>
        <dbReference type="ARBA" id="ARBA00022737"/>
    </source>
</evidence>
<name>A0A8B6ZEI2_ORYAF</name>
<keyword evidence="5" id="KW-0597">Phosphoprotein</keyword>
<keyword evidence="13" id="KW-1185">Reference proteome</keyword>
<evidence type="ECO:0000259" key="11">
    <source>
        <dbReference type="PROSITE" id="PS50004"/>
    </source>
</evidence>
<dbReference type="InterPro" id="IPR001565">
    <property type="entry name" value="Synaptotagmin"/>
</dbReference>
<evidence type="ECO:0000256" key="5">
    <source>
        <dbReference type="ARBA" id="ARBA00022553"/>
    </source>
</evidence>
<dbReference type="Gene3D" id="2.60.40.150">
    <property type="entry name" value="C2 domain"/>
    <property type="match status" value="2"/>
</dbReference>
<organism evidence="13 14">
    <name type="scientific">Orycteropus afer afer</name>
    <dbReference type="NCBI Taxonomy" id="1230840"/>
    <lineage>
        <taxon>Eukaryota</taxon>
        <taxon>Metazoa</taxon>
        <taxon>Chordata</taxon>
        <taxon>Craniata</taxon>
        <taxon>Vertebrata</taxon>
        <taxon>Euteleostomi</taxon>
        <taxon>Mammalia</taxon>
        <taxon>Eutheria</taxon>
        <taxon>Afrotheria</taxon>
        <taxon>Tubulidentata</taxon>
        <taxon>Orycteropodidae</taxon>
        <taxon>Orycteropus</taxon>
    </lineage>
</organism>
<evidence type="ECO:0000256" key="3">
    <source>
        <dbReference type="ARBA" id="ARBA00022475"/>
    </source>
</evidence>
<dbReference type="InterPro" id="IPR010911">
    <property type="entry name" value="Rab_BD"/>
</dbReference>
<dbReference type="FunFam" id="2.60.40.150:FF:000006">
    <property type="entry name" value="Synaptotagmin-like 5, isoform CRA_a"/>
    <property type="match status" value="1"/>
</dbReference>
<dbReference type="GO" id="GO:0031267">
    <property type="term" value="F:small GTPase binding"/>
    <property type="evidence" value="ECO:0007669"/>
    <property type="project" value="InterPro"/>
</dbReference>
<dbReference type="Pfam" id="PF00168">
    <property type="entry name" value="C2"/>
    <property type="match status" value="2"/>
</dbReference>
<evidence type="ECO:0000256" key="2">
    <source>
        <dbReference type="ARBA" id="ARBA00004236"/>
    </source>
</evidence>
<reference evidence="14" key="1">
    <citation type="submission" date="2025-08" db="UniProtKB">
        <authorList>
            <consortium name="RefSeq"/>
        </authorList>
    </citation>
    <scope>IDENTIFICATION</scope>
</reference>
<evidence type="ECO:0000256" key="4">
    <source>
        <dbReference type="ARBA" id="ARBA00022483"/>
    </source>
</evidence>
<dbReference type="AlphaFoldDB" id="A0A8B6ZEI2"/>
<dbReference type="RefSeq" id="XP_007934079.1">
    <property type="nucleotide sequence ID" value="XM_007935888.1"/>
</dbReference>
<keyword evidence="4" id="KW-0268">Exocytosis</keyword>
<feature type="domain" description="C2" evidence="11">
    <location>
        <begin position="399"/>
        <end position="528"/>
    </location>
</feature>
<feature type="compositionally biased region" description="Basic and acidic residues" evidence="10">
    <location>
        <begin position="187"/>
        <end position="205"/>
    </location>
</feature>
<comment type="subcellular location">
    <subcellularLocation>
        <location evidence="2">Cell membrane</location>
    </subcellularLocation>
    <subcellularLocation>
        <location evidence="1">Endomembrane system</location>
        <topology evidence="1">Peripheral membrane protein</topology>
    </subcellularLocation>
</comment>
<sequence>MPQRGYPSQEGLWALPSLPMAHVLEPEVDRLLDLSFLTDEEQEAIADVLKRDAHLRQMEEGRVSKLRASLADPGQLKILTGDWFQEARSQRHHHAHFGSDLVRASIRWKKSSRGDQALGSDGEAEISEKEKGEELEPRLPVDEVPQERLNETEGPDFPSPSAPQKASDYEVAPQAQEAPHLGGAQVHAEEADPEPERACGPEEPRYTPAQAKASSETLQNGEEVPGPGPSLDRMLSSSSSVSSLNSSTLSGSQMSLTGEAEAGAVQVRGSMHFSLRYEPGAAELRVHVIQCQGLAAARRRRSDPYVKSYLLPDKQSKRKTAVKKRNLNPVFNETLRYSIPQAELRGRVLSLSVWHRESLGRNIFLGEVEVPLDTWDWDSEPTWLPLQPRVSPSPDELPSRGLLSLSLKYVPAGSEGAGLPPSGELHFWVKDAQDLVPLRSGSLDTYVQCSVLPDDSRASRQRTRVVRRSLSPVFNHTMVYDGFGPADLRQACAELSLWDHGALASRQLGGTRLSLGTGSSYGLQVPWMDSTPEEKQLWQTLLERPCEWVDGLLPLRTNLAPRA</sequence>
<dbReference type="CDD" id="cd08393">
    <property type="entry name" value="C2A_SLP-1_2"/>
    <property type="match status" value="1"/>
</dbReference>
<dbReference type="GO" id="GO:0070382">
    <property type="term" value="C:exocytic vesicle"/>
    <property type="evidence" value="ECO:0007669"/>
    <property type="project" value="TreeGrafter"/>
</dbReference>
<dbReference type="FunFam" id="2.60.40.150:FF:000108">
    <property type="entry name" value="Synaptotagmin like 1"/>
    <property type="match status" value="1"/>
</dbReference>
<proteinExistence type="predicted"/>
<dbReference type="InterPro" id="IPR035892">
    <property type="entry name" value="C2_domain_sf"/>
</dbReference>
<accession>A0A8B6ZEI2</accession>
<dbReference type="InterPro" id="IPR000008">
    <property type="entry name" value="C2_dom"/>
</dbReference>
<keyword evidence="3" id="KW-1003">Cell membrane</keyword>
<dbReference type="OrthoDB" id="195679at2759"/>
<feature type="compositionally biased region" description="Basic and acidic residues" evidence="10">
    <location>
        <begin position="126"/>
        <end position="151"/>
    </location>
</feature>
<evidence type="ECO:0000259" key="12">
    <source>
        <dbReference type="PROSITE" id="PS50916"/>
    </source>
</evidence>
<evidence type="ECO:0000256" key="1">
    <source>
        <dbReference type="ARBA" id="ARBA00004184"/>
    </source>
</evidence>
<feature type="domain" description="C2" evidence="11">
    <location>
        <begin position="267"/>
        <end position="386"/>
    </location>
</feature>
<dbReference type="GO" id="GO:0006887">
    <property type="term" value="P:exocytosis"/>
    <property type="evidence" value="ECO:0007669"/>
    <property type="project" value="UniProtKB-KW"/>
</dbReference>
<dbReference type="Gene3D" id="6.10.250.3000">
    <property type="match status" value="1"/>
</dbReference>
<dbReference type="SUPFAM" id="SSF49562">
    <property type="entry name" value="C2 domain (Calcium/lipid-binding domain, CaLB)"/>
    <property type="match status" value="2"/>
</dbReference>
<dbReference type="GO" id="GO:0005886">
    <property type="term" value="C:plasma membrane"/>
    <property type="evidence" value="ECO:0007669"/>
    <property type="project" value="UniProtKB-SubCell"/>
</dbReference>
<feature type="domain" description="RabBD" evidence="12">
    <location>
        <begin position="31"/>
        <end position="87"/>
    </location>
</feature>
<evidence type="ECO:0000256" key="9">
    <source>
        <dbReference type="ARBA" id="ARBA00075525"/>
    </source>
</evidence>
<dbReference type="PANTHER" id="PTHR45716:SF3">
    <property type="entry name" value="SYNAPTOTAGMIN-LIKE PROTEIN 1"/>
    <property type="match status" value="1"/>
</dbReference>
<dbReference type="PROSITE" id="PS50004">
    <property type="entry name" value="C2"/>
    <property type="match status" value="2"/>
</dbReference>
<dbReference type="Proteomes" id="UP000694850">
    <property type="component" value="Unplaced"/>
</dbReference>
<evidence type="ECO:0000256" key="10">
    <source>
        <dbReference type="SAM" id="MobiDB-lite"/>
    </source>
</evidence>
<dbReference type="GO" id="GO:0006886">
    <property type="term" value="P:intracellular protein transport"/>
    <property type="evidence" value="ECO:0007669"/>
    <property type="project" value="InterPro"/>
</dbReference>
<evidence type="ECO:0000256" key="8">
    <source>
        <dbReference type="ARBA" id="ARBA00072163"/>
    </source>
</evidence>
<keyword evidence="7" id="KW-0472">Membrane</keyword>